<accession>A0A8J3D953</accession>
<dbReference type="NCBIfam" id="TIGR02734">
    <property type="entry name" value="crtI_fam"/>
    <property type="match status" value="1"/>
</dbReference>
<evidence type="ECO:0000256" key="3">
    <source>
        <dbReference type="ARBA" id="ARBA00022746"/>
    </source>
</evidence>
<name>A0A8J3D953_9BACT</name>
<dbReference type="InterPro" id="IPR002937">
    <property type="entry name" value="Amino_oxidase"/>
</dbReference>
<organism evidence="7 8">
    <name type="scientific">Persicitalea jodogahamensis</name>
    <dbReference type="NCBI Taxonomy" id="402147"/>
    <lineage>
        <taxon>Bacteria</taxon>
        <taxon>Pseudomonadati</taxon>
        <taxon>Bacteroidota</taxon>
        <taxon>Cytophagia</taxon>
        <taxon>Cytophagales</taxon>
        <taxon>Spirosomataceae</taxon>
        <taxon>Persicitalea</taxon>
    </lineage>
</organism>
<proteinExistence type="inferred from homology"/>
<dbReference type="InterPro" id="IPR014105">
    <property type="entry name" value="Carotenoid/retinoid_OxRdtase"/>
</dbReference>
<dbReference type="AlphaFoldDB" id="A0A8J3D953"/>
<comment type="pathway">
    <text evidence="1 5">Carotenoid biosynthesis.</text>
</comment>
<dbReference type="GO" id="GO:0016491">
    <property type="term" value="F:oxidoreductase activity"/>
    <property type="evidence" value="ECO:0007669"/>
    <property type="project" value="UniProtKB-KW"/>
</dbReference>
<evidence type="ECO:0000256" key="4">
    <source>
        <dbReference type="ARBA" id="ARBA00023002"/>
    </source>
</evidence>
<evidence type="ECO:0000259" key="6">
    <source>
        <dbReference type="Pfam" id="PF01593"/>
    </source>
</evidence>
<dbReference type="InterPro" id="IPR036188">
    <property type="entry name" value="FAD/NAD-bd_sf"/>
</dbReference>
<evidence type="ECO:0000256" key="2">
    <source>
        <dbReference type="ARBA" id="ARBA00006046"/>
    </source>
</evidence>
<dbReference type="Gene3D" id="3.50.50.60">
    <property type="entry name" value="FAD/NAD(P)-binding domain"/>
    <property type="match status" value="2"/>
</dbReference>
<dbReference type="NCBIfam" id="NF042421">
    <property type="entry name" value="hydcarot_desat_CrtD"/>
    <property type="match status" value="1"/>
</dbReference>
<evidence type="ECO:0000256" key="5">
    <source>
        <dbReference type="RuleBase" id="RU362075"/>
    </source>
</evidence>
<comment type="caution">
    <text evidence="7">The sequence shown here is derived from an EMBL/GenBank/DDBJ whole genome shotgun (WGS) entry which is preliminary data.</text>
</comment>
<comment type="similarity">
    <text evidence="2 5">Belongs to the carotenoid/retinoid oxidoreductase family.</text>
</comment>
<dbReference type="GO" id="GO:0016117">
    <property type="term" value="P:carotenoid biosynthetic process"/>
    <property type="evidence" value="ECO:0007669"/>
    <property type="project" value="UniProtKB-KW"/>
</dbReference>
<dbReference type="Proteomes" id="UP000598271">
    <property type="component" value="Unassembled WGS sequence"/>
</dbReference>
<dbReference type="InterPro" id="IPR054840">
    <property type="entry name" value="hydcarot_desat_CrtD"/>
</dbReference>
<protein>
    <submittedName>
        <fullName evidence="7">Phytoene desaturase</fullName>
    </submittedName>
</protein>
<dbReference type="Pfam" id="PF01593">
    <property type="entry name" value="Amino_oxidase"/>
    <property type="match status" value="1"/>
</dbReference>
<evidence type="ECO:0000313" key="8">
    <source>
        <dbReference type="Proteomes" id="UP000598271"/>
    </source>
</evidence>
<dbReference type="EMBL" id="BMXF01000003">
    <property type="protein sequence ID" value="GHB78278.1"/>
    <property type="molecule type" value="Genomic_DNA"/>
</dbReference>
<dbReference type="SUPFAM" id="SSF51905">
    <property type="entry name" value="FAD/NAD(P)-binding domain"/>
    <property type="match status" value="1"/>
</dbReference>
<feature type="domain" description="Amine oxidase" evidence="6">
    <location>
        <begin position="2"/>
        <end position="456"/>
    </location>
</feature>
<keyword evidence="3 5" id="KW-0125">Carotenoid biosynthesis</keyword>
<reference evidence="7 8" key="1">
    <citation type="journal article" date="2014" name="Int. J. Syst. Evol. Microbiol.">
        <title>Complete genome sequence of Corynebacterium casei LMG S-19264T (=DSM 44701T), isolated from a smear-ripened cheese.</title>
        <authorList>
            <consortium name="US DOE Joint Genome Institute (JGI-PGF)"/>
            <person name="Walter F."/>
            <person name="Albersmeier A."/>
            <person name="Kalinowski J."/>
            <person name="Ruckert C."/>
        </authorList>
    </citation>
    <scope>NUCLEOTIDE SEQUENCE [LARGE SCALE GENOMIC DNA]</scope>
    <source>
        <strain evidence="7 8">KCTC 12866</strain>
    </source>
</reference>
<keyword evidence="4 5" id="KW-0560">Oxidoreductase</keyword>
<evidence type="ECO:0000256" key="1">
    <source>
        <dbReference type="ARBA" id="ARBA00004829"/>
    </source>
</evidence>
<gene>
    <name evidence="7" type="ORF">GCM10007390_35670</name>
</gene>
<dbReference type="PANTHER" id="PTHR43734">
    <property type="entry name" value="PHYTOENE DESATURASE"/>
    <property type="match status" value="1"/>
</dbReference>
<sequence>MYEGNAYPGGKLSSFERNGYRFDAGPSLFTMPQLVDDLFMLAGKNPSDYFHYQKLPEICRYFYEDGTRFIADAEPEALARTIEKYLGEPAENVLAHLKESAVKYEVTEKLFLHRSLHRLGTYFNRDALKGYRNLHKLDAFRSMSAANASRFSDPRVVQLFNRYATYNGSDPYQTPATMNIIPHLEYNIGAFFPKGGMVSITESLVKLAEDLGVTFHYTSKVEKLLTTSNRISGVTVNGRNLDYDLVISNMDVVNTFRKLLPEARQPERVLRQPKSSSALIFYWGIKKQFSELGLHNIFFSRDYPTEFRYIFQEKTIHHDPTVYVNITSKYEPGDAPAGCENWFVMVNAPANDGQDWDALIAETRKNILTKLSRQLGEDIENLIEAEDTLDPRLIESRTSSSQGALYGNSSNNRFAAFLRHANFSRQFDNLYFVGGSVHPGGGVPLCLLSAKIAVDMVN</sequence>
<dbReference type="PANTHER" id="PTHR43734:SF7">
    <property type="entry name" value="4,4'-DIAPONEUROSPORENE OXYGENASE"/>
    <property type="match status" value="1"/>
</dbReference>
<evidence type="ECO:0000313" key="7">
    <source>
        <dbReference type="EMBL" id="GHB78278.1"/>
    </source>
</evidence>
<keyword evidence="8" id="KW-1185">Reference proteome</keyword>